<dbReference type="VEuPathDB" id="FungiDB:RhiirA1_467687"/>
<dbReference type="Proteomes" id="UP000234323">
    <property type="component" value="Unassembled WGS sequence"/>
</dbReference>
<gene>
    <name evidence="2" type="ORF">RhiirA4_460005</name>
</gene>
<feature type="coiled-coil region" evidence="1">
    <location>
        <begin position="261"/>
        <end position="288"/>
    </location>
</feature>
<accession>A0A2I1GFL6</accession>
<reference evidence="2 3" key="1">
    <citation type="submission" date="2015-10" db="EMBL/GenBank/DDBJ databases">
        <title>Genome analyses suggest a sexual origin of heterokaryosis in a supposedly ancient asexual fungus.</title>
        <authorList>
            <person name="Ropars J."/>
            <person name="Sedzielewska K."/>
            <person name="Noel J."/>
            <person name="Charron P."/>
            <person name="Farinelli L."/>
            <person name="Marton T."/>
            <person name="Kruger M."/>
            <person name="Pelin A."/>
            <person name="Brachmann A."/>
            <person name="Corradi N."/>
        </authorList>
    </citation>
    <scope>NUCLEOTIDE SEQUENCE [LARGE SCALE GENOMIC DNA]</scope>
    <source>
        <strain evidence="2 3">A4</strain>
    </source>
</reference>
<dbReference type="VEuPathDB" id="FungiDB:RhiirFUN_010410"/>
<protein>
    <submittedName>
        <fullName evidence="2">Uncharacterized protein</fullName>
    </submittedName>
</protein>
<evidence type="ECO:0000313" key="3">
    <source>
        <dbReference type="Proteomes" id="UP000234323"/>
    </source>
</evidence>
<evidence type="ECO:0000256" key="1">
    <source>
        <dbReference type="SAM" id="Coils"/>
    </source>
</evidence>
<keyword evidence="3" id="KW-1185">Reference proteome</keyword>
<dbReference type="Gene3D" id="2.30.30.140">
    <property type="match status" value="1"/>
</dbReference>
<sequence>MVKKKRVLSDCTNSQVLKKNKHSEALQELYNLRPEFNGKPVYFFYRKAQYREGLLIYDKQDRTFYIFDKKTNEKFDTFASWIKFLKIKKIFSGERSALATIFFEPNSSGSNLASLLKTRQTTYWKNYNSTNIAEVTLLIKSFKTSRHEFFDIGIRENVDGISVIFFGREQKIEKYLIIKWQENLISYELNILEKYVKKINGIETGIATERTLSEIEKTICYISVAKICTGFEKVNRSQPHEAYRRLDCYLLVAEEILSKKVQFQRKKIANQNQTIHTLQNRIKQKVEEEGEKVSEELYQIAQDISRKVVKNEIDLSSLNPIFQELIRVQSGKANGVRYHPMFMRWAIAVYSRAGHAAYEAMKDIMRLPSISLIKTYINKSQQHSGWQDKTARHILEKMSIENIGLLWSQRDNYYVGYLDFENEKEELQSFAMQCEKELQTVNNSSLPTNLKDYNRNLATQVYQIVWHSATCNFAYPIAYYGINTLTAYEINKILFHLAANLECIDIVEVNISKNNYERARIISTNLDRSKFAVCLLDPSFSNEFQVNRNSLKQPMPTKQNWNINDFCEFKSLKDNKWYTAIITNIDSETQTFIVTILSSKEEWNVVKISQNMYIRPLYDIQTHWTNYKIINPITGTPWF</sequence>
<evidence type="ECO:0000313" key="2">
    <source>
        <dbReference type="EMBL" id="PKY45431.1"/>
    </source>
</evidence>
<dbReference type="VEuPathDB" id="FungiDB:FUN_007486"/>
<dbReference type="AlphaFoldDB" id="A0A2I1GFL6"/>
<dbReference type="SUPFAM" id="SSF63748">
    <property type="entry name" value="Tudor/PWWP/MBT"/>
    <property type="match status" value="1"/>
</dbReference>
<comment type="caution">
    <text evidence="2">The sequence shown here is derived from an EMBL/GenBank/DDBJ whole genome shotgun (WGS) entry which is preliminary data.</text>
</comment>
<proteinExistence type="predicted"/>
<keyword evidence="1" id="KW-0175">Coiled coil</keyword>
<name>A0A2I1GFL6_9GLOM</name>
<organism evidence="2 3">
    <name type="scientific">Rhizophagus irregularis</name>
    <dbReference type="NCBI Taxonomy" id="588596"/>
    <lineage>
        <taxon>Eukaryota</taxon>
        <taxon>Fungi</taxon>
        <taxon>Fungi incertae sedis</taxon>
        <taxon>Mucoromycota</taxon>
        <taxon>Glomeromycotina</taxon>
        <taxon>Glomeromycetes</taxon>
        <taxon>Glomerales</taxon>
        <taxon>Glomeraceae</taxon>
        <taxon>Rhizophagus</taxon>
    </lineage>
</organism>
<dbReference type="EMBL" id="LLXI01000383">
    <property type="protein sequence ID" value="PKY45431.1"/>
    <property type="molecule type" value="Genomic_DNA"/>
</dbReference>